<sequence>MLRQREVVLLDAGPLVGLYNENDDWHDRCKRFFGQEDRYDYLLTHAVLCEVVFHIQKDRDAKAASEAVVSLLELIEKGELKLHDDGDDYVARIKSLRLDYMDKKLDIADLSLVLAAEDRQIGKIVTIDRKDFGFLTYKKLGKSAEHLAFTIILPEM</sequence>
<accession>A0A8J7PLS5</accession>
<dbReference type="SUPFAM" id="SSF88723">
    <property type="entry name" value="PIN domain-like"/>
    <property type="match status" value="1"/>
</dbReference>
<dbReference type="Proteomes" id="UP000664277">
    <property type="component" value="Unassembled WGS sequence"/>
</dbReference>
<dbReference type="InterPro" id="IPR029060">
    <property type="entry name" value="PIN-like_dom_sf"/>
</dbReference>
<reference evidence="1" key="1">
    <citation type="submission" date="2021-02" db="EMBL/GenBank/DDBJ databases">
        <title>Genome-Resolved Metagenomics of a Microbial Community Performing Photosynthetic Biological Nutrient Removal.</title>
        <authorList>
            <person name="Mcdaniel E.A."/>
        </authorList>
    </citation>
    <scope>NUCLEOTIDE SEQUENCE</scope>
    <source>
        <strain evidence="1">UWPOB_OBS1</strain>
    </source>
</reference>
<evidence type="ECO:0000313" key="1">
    <source>
        <dbReference type="EMBL" id="MBN8662898.1"/>
    </source>
</evidence>
<dbReference type="Gene3D" id="3.40.50.1010">
    <property type="entry name" value="5'-nuclease"/>
    <property type="match status" value="1"/>
</dbReference>
<evidence type="ECO:0000313" key="2">
    <source>
        <dbReference type="Proteomes" id="UP000664277"/>
    </source>
</evidence>
<name>A0A8J7PLS5_9BACT</name>
<organism evidence="1 2">
    <name type="scientific">Candidatus Obscuribacter phosphatis</name>
    <dbReference type="NCBI Taxonomy" id="1906157"/>
    <lineage>
        <taxon>Bacteria</taxon>
        <taxon>Bacillati</taxon>
        <taxon>Candidatus Melainabacteria</taxon>
        <taxon>Candidatus Obscuribacterales</taxon>
        <taxon>Candidatus Obscuribacteraceae</taxon>
        <taxon>Candidatus Obscuribacter</taxon>
    </lineage>
</organism>
<dbReference type="AlphaFoldDB" id="A0A8J7PLS5"/>
<protein>
    <submittedName>
        <fullName evidence="1">PIN domain-containing protein</fullName>
    </submittedName>
</protein>
<gene>
    <name evidence="1" type="ORF">J0M35_21205</name>
</gene>
<comment type="caution">
    <text evidence="1">The sequence shown here is derived from an EMBL/GenBank/DDBJ whole genome shotgun (WGS) entry which is preliminary data.</text>
</comment>
<proteinExistence type="predicted"/>
<dbReference type="EMBL" id="JAFLCK010000064">
    <property type="protein sequence ID" value="MBN8662898.1"/>
    <property type="molecule type" value="Genomic_DNA"/>
</dbReference>